<dbReference type="KEGG" id="add:HUW48_23755"/>
<gene>
    <name evidence="1" type="ORF">HUW48_23755</name>
</gene>
<proteinExistence type="predicted"/>
<organism evidence="1 2">
    <name type="scientific">Adhaeribacter radiodurans</name>
    <dbReference type="NCBI Taxonomy" id="2745197"/>
    <lineage>
        <taxon>Bacteria</taxon>
        <taxon>Pseudomonadati</taxon>
        <taxon>Bacteroidota</taxon>
        <taxon>Cytophagia</taxon>
        <taxon>Cytophagales</taxon>
        <taxon>Hymenobacteraceae</taxon>
        <taxon>Adhaeribacter</taxon>
    </lineage>
</organism>
<sequence length="49" mass="5170">MKSSVKVGSEALPTAGSWIAPSMPPFMLMPSFVSSQTTCEEILPASLNI</sequence>
<dbReference type="Proteomes" id="UP000514509">
    <property type="component" value="Chromosome"/>
</dbReference>
<evidence type="ECO:0000313" key="2">
    <source>
        <dbReference type="Proteomes" id="UP000514509"/>
    </source>
</evidence>
<reference evidence="1 2" key="1">
    <citation type="submission" date="2020-06" db="EMBL/GenBank/DDBJ databases">
        <authorList>
            <person name="Hwang Y.J."/>
        </authorList>
    </citation>
    <scope>NUCLEOTIDE SEQUENCE [LARGE SCALE GENOMIC DNA]</scope>
    <source>
        <strain evidence="1 2">KUDC8001</strain>
    </source>
</reference>
<keyword evidence="2" id="KW-1185">Reference proteome</keyword>
<accession>A0A7L7LDM8</accession>
<dbReference type="EMBL" id="CP055153">
    <property type="protein sequence ID" value="QMU30857.1"/>
    <property type="molecule type" value="Genomic_DNA"/>
</dbReference>
<dbReference type="AlphaFoldDB" id="A0A7L7LDM8"/>
<protein>
    <submittedName>
        <fullName evidence="1">Uncharacterized protein</fullName>
    </submittedName>
</protein>
<reference evidence="1 2" key="2">
    <citation type="submission" date="2020-08" db="EMBL/GenBank/DDBJ databases">
        <title>Adhaeribacter dokdonensis sp. nov., isolated from the rhizosphere of Elymus tsukushiensis, a plant native to the Dokdo Islands, Republic of Korea.</title>
        <authorList>
            <person name="Ghim S.Y."/>
        </authorList>
    </citation>
    <scope>NUCLEOTIDE SEQUENCE [LARGE SCALE GENOMIC DNA]</scope>
    <source>
        <strain evidence="1 2">KUDC8001</strain>
    </source>
</reference>
<evidence type="ECO:0000313" key="1">
    <source>
        <dbReference type="EMBL" id="QMU30857.1"/>
    </source>
</evidence>
<name>A0A7L7LDM8_9BACT</name>
<dbReference type="RefSeq" id="WP_182413299.1">
    <property type="nucleotide sequence ID" value="NZ_CP055153.1"/>
</dbReference>